<name>A0A2G8KZ31_STIJA</name>
<organism evidence="2 3">
    <name type="scientific">Stichopus japonicus</name>
    <name type="common">Sea cucumber</name>
    <dbReference type="NCBI Taxonomy" id="307972"/>
    <lineage>
        <taxon>Eukaryota</taxon>
        <taxon>Metazoa</taxon>
        <taxon>Echinodermata</taxon>
        <taxon>Eleutherozoa</taxon>
        <taxon>Echinozoa</taxon>
        <taxon>Holothuroidea</taxon>
        <taxon>Aspidochirotacea</taxon>
        <taxon>Aspidochirotida</taxon>
        <taxon>Stichopodidae</taxon>
        <taxon>Apostichopus</taxon>
    </lineage>
</organism>
<dbReference type="EMBL" id="MRZV01000295">
    <property type="protein sequence ID" value="PIK53248.1"/>
    <property type="molecule type" value="Genomic_DNA"/>
</dbReference>
<feature type="region of interest" description="Disordered" evidence="1">
    <location>
        <begin position="1"/>
        <end position="41"/>
    </location>
</feature>
<sequence length="166" mass="19190">MKVGTPEPYVVSSEAQTMQKESILRRPAESEAEITTEREGEKRDLSFGIDKILRLPSSKKEDDFTSKGKYHEIEPDHAAFEKAYYESAVSRGLFDRADIDCYGSVIRVPAHRPLPMSLHLPSMFPWMEGRRLLRDRVNTGESNRMVFFFMTEFNCKKVICYNSRAK</sequence>
<proteinExistence type="predicted"/>
<accession>A0A2G8KZ31</accession>
<protein>
    <submittedName>
        <fullName evidence="2">Uncharacterized protein</fullName>
    </submittedName>
</protein>
<keyword evidence="3" id="KW-1185">Reference proteome</keyword>
<dbReference type="Proteomes" id="UP000230750">
    <property type="component" value="Unassembled WGS sequence"/>
</dbReference>
<gene>
    <name evidence="2" type="ORF">BSL78_09887</name>
</gene>
<evidence type="ECO:0000313" key="2">
    <source>
        <dbReference type="EMBL" id="PIK53248.1"/>
    </source>
</evidence>
<evidence type="ECO:0000313" key="3">
    <source>
        <dbReference type="Proteomes" id="UP000230750"/>
    </source>
</evidence>
<evidence type="ECO:0000256" key="1">
    <source>
        <dbReference type="SAM" id="MobiDB-lite"/>
    </source>
</evidence>
<feature type="compositionally biased region" description="Basic and acidic residues" evidence="1">
    <location>
        <begin position="22"/>
        <end position="41"/>
    </location>
</feature>
<dbReference type="AlphaFoldDB" id="A0A2G8KZ31"/>
<reference evidence="2 3" key="1">
    <citation type="journal article" date="2017" name="PLoS Biol.">
        <title>The sea cucumber genome provides insights into morphological evolution and visceral regeneration.</title>
        <authorList>
            <person name="Zhang X."/>
            <person name="Sun L."/>
            <person name="Yuan J."/>
            <person name="Sun Y."/>
            <person name="Gao Y."/>
            <person name="Zhang L."/>
            <person name="Li S."/>
            <person name="Dai H."/>
            <person name="Hamel J.F."/>
            <person name="Liu C."/>
            <person name="Yu Y."/>
            <person name="Liu S."/>
            <person name="Lin W."/>
            <person name="Guo K."/>
            <person name="Jin S."/>
            <person name="Xu P."/>
            <person name="Storey K.B."/>
            <person name="Huan P."/>
            <person name="Zhang T."/>
            <person name="Zhou Y."/>
            <person name="Zhang J."/>
            <person name="Lin C."/>
            <person name="Li X."/>
            <person name="Xing L."/>
            <person name="Huo D."/>
            <person name="Sun M."/>
            <person name="Wang L."/>
            <person name="Mercier A."/>
            <person name="Li F."/>
            <person name="Yang H."/>
            <person name="Xiang J."/>
        </authorList>
    </citation>
    <scope>NUCLEOTIDE SEQUENCE [LARGE SCALE GENOMIC DNA]</scope>
    <source>
        <strain evidence="2">Shaxun</strain>
        <tissue evidence="2">Muscle</tissue>
    </source>
</reference>
<comment type="caution">
    <text evidence="2">The sequence shown here is derived from an EMBL/GenBank/DDBJ whole genome shotgun (WGS) entry which is preliminary data.</text>
</comment>
<dbReference type="OrthoDB" id="6159439at2759"/>